<keyword evidence="2" id="KW-1185">Reference proteome</keyword>
<evidence type="ECO:0008006" key="3">
    <source>
        <dbReference type="Google" id="ProtNLM"/>
    </source>
</evidence>
<proteinExistence type="predicted"/>
<sequence length="206" mass="22810">MWCLIAVVALSACNPNSALTKDNLLRGARAETFILNHGALCARLPSLEAVDLYSRGVLPEQSAAARQVHAWDMSGLLNIFKTDDNRWVMLPSEGLKKLGRVHFRTDAKGDNDALCFGRLWVDEVISYTKNKPLGIPDAVTARVRVSLKDAFMLNYFKGLLVESYDPSAFTLENGSAYAETLINGFQVDMALRPTDAGWYFARNPLP</sequence>
<evidence type="ECO:0000313" key="1">
    <source>
        <dbReference type="EMBL" id="GLR25298.1"/>
    </source>
</evidence>
<accession>A0ABQ5YL69</accession>
<comment type="caution">
    <text evidence="1">The sequence shown here is derived from an EMBL/GenBank/DDBJ whole genome shotgun (WGS) entry which is preliminary data.</text>
</comment>
<name>A0ABQ5YL69_9BURK</name>
<evidence type="ECO:0000313" key="2">
    <source>
        <dbReference type="Proteomes" id="UP001156664"/>
    </source>
</evidence>
<dbReference type="Proteomes" id="UP001156664">
    <property type="component" value="Unassembled WGS sequence"/>
</dbReference>
<organism evidence="1 2">
    <name type="scientific">Limnobacter litoralis</name>
    <dbReference type="NCBI Taxonomy" id="481366"/>
    <lineage>
        <taxon>Bacteria</taxon>
        <taxon>Pseudomonadati</taxon>
        <taxon>Pseudomonadota</taxon>
        <taxon>Betaproteobacteria</taxon>
        <taxon>Burkholderiales</taxon>
        <taxon>Burkholderiaceae</taxon>
        <taxon>Limnobacter</taxon>
    </lineage>
</organism>
<reference evidence="2" key="1">
    <citation type="journal article" date="2019" name="Int. J. Syst. Evol. Microbiol.">
        <title>The Global Catalogue of Microorganisms (GCM) 10K type strain sequencing project: providing services to taxonomists for standard genome sequencing and annotation.</title>
        <authorList>
            <consortium name="The Broad Institute Genomics Platform"/>
            <consortium name="The Broad Institute Genome Sequencing Center for Infectious Disease"/>
            <person name="Wu L."/>
            <person name="Ma J."/>
        </authorList>
    </citation>
    <scope>NUCLEOTIDE SEQUENCE [LARGE SCALE GENOMIC DNA]</scope>
    <source>
        <strain evidence="2">NBRC 105857</strain>
    </source>
</reference>
<protein>
    <recommendedName>
        <fullName evidence="3">Lipoprotein</fullName>
    </recommendedName>
</protein>
<gene>
    <name evidence="1" type="ORF">GCM10007875_03860</name>
</gene>
<dbReference type="EMBL" id="BSOJ01000006">
    <property type="protein sequence ID" value="GLR25298.1"/>
    <property type="molecule type" value="Genomic_DNA"/>
</dbReference>